<gene>
    <name evidence="2" type="ORF">Pyn_12850</name>
</gene>
<evidence type="ECO:0000256" key="1">
    <source>
        <dbReference type="SAM" id="MobiDB-lite"/>
    </source>
</evidence>
<sequence>MPWRHFNVVDEDGRAWYEGYISAKFVWPIEEAVRVALKNADWDPLPPKTNKGKKTPTVLSRLSVQAEATPRAPAAASTTVPASRATAGVATPRTLVLMTMPSPLPVRPSVDVAQGRKRGREAAGTEATAGEAVQAESTAVEEEVPELPRKRLLLILSEGEDEEEVHHATSGATDAEIVAAEAPKAKAAVAEPLPVASVGPSLVMTTVPALVTATPSEPPPVVLHHPSGIVIRSPPRPSLPLSTAITTTSPPVASVIVPSTQWPSAKGELFIITSSPPPTASVSVLMP</sequence>
<comment type="caution">
    <text evidence="2">The sequence shown here is derived from an EMBL/GenBank/DDBJ whole genome shotgun (WGS) entry which is preliminary data.</text>
</comment>
<organism evidence="2 3">
    <name type="scientific">Prunus yedoensis var. nudiflora</name>
    <dbReference type="NCBI Taxonomy" id="2094558"/>
    <lineage>
        <taxon>Eukaryota</taxon>
        <taxon>Viridiplantae</taxon>
        <taxon>Streptophyta</taxon>
        <taxon>Embryophyta</taxon>
        <taxon>Tracheophyta</taxon>
        <taxon>Spermatophyta</taxon>
        <taxon>Magnoliopsida</taxon>
        <taxon>eudicotyledons</taxon>
        <taxon>Gunneridae</taxon>
        <taxon>Pentapetalae</taxon>
        <taxon>rosids</taxon>
        <taxon>fabids</taxon>
        <taxon>Rosales</taxon>
        <taxon>Rosaceae</taxon>
        <taxon>Amygdaloideae</taxon>
        <taxon>Amygdaleae</taxon>
        <taxon>Prunus</taxon>
    </lineage>
</organism>
<feature type="region of interest" description="Disordered" evidence="1">
    <location>
        <begin position="65"/>
        <end position="86"/>
    </location>
</feature>
<feature type="compositionally biased region" description="Low complexity" evidence="1">
    <location>
        <begin position="66"/>
        <end position="86"/>
    </location>
</feature>
<dbReference type="Proteomes" id="UP000250321">
    <property type="component" value="Unassembled WGS sequence"/>
</dbReference>
<dbReference type="AlphaFoldDB" id="A0A314YA92"/>
<evidence type="ECO:0000313" key="2">
    <source>
        <dbReference type="EMBL" id="PQQ03223.1"/>
    </source>
</evidence>
<keyword evidence="3" id="KW-1185">Reference proteome</keyword>
<accession>A0A314YA92</accession>
<protein>
    <submittedName>
        <fullName evidence="2">Uncharacterized protein</fullName>
    </submittedName>
</protein>
<dbReference type="EMBL" id="PJQY01001366">
    <property type="protein sequence ID" value="PQQ03223.1"/>
    <property type="molecule type" value="Genomic_DNA"/>
</dbReference>
<name>A0A314YA92_PRUYE</name>
<evidence type="ECO:0000313" key="3">
    <source>
        <dbReference type="Proteomes" id="UP000250321"/>
    </source>
</evidence>
<reference evidence="2 3" key="1">
    <citation type="submission" date="2018-02" db="EMBL/GenBank/DDBJ databases">
        <title>Draft genome of wild Prunus yedoensis var. nudiflora.</title>
        <authorList>
            <person name="Baek S."/>
            <person name="Kim J.-H."/>
            <person name="Choi K."/>
            <person name="Kim G.-B."/>
            <person name="Cho A."/>
            <person name="Jang H."/>
            <person name="Shin C.-H."/>
            <person name="Yu H.-J."/>
            <person name="Mun J.-H."/>
        </authorList>
    </citation>
    <scope>NUCLEOTIDE SEQUENCE [LARGE SCALE GENOMIC DNA]</scope>
    <source>
        <strain evidence="3">cv. Jeju island</strain>
        <tissue evidence="2">Leaf</tissue>
    </source>
</reference>
<feature type="compositionally biased region" description="Low complexity" evidence="1">
    <location>
        <begin position="122"/>
        <end position="132"/>
    </location>
</feature>
<feature type="region of interest" description="Disordered" evidence="1">
    <location>
        <begin position="107"/>
        <end position="144"/>
    </location>
</feature>
<proteinExistence type="predicted"/>